<dbReference type="PROSITE" id="PS51645">
    <property type="entry name" value="PHR_CRY_ALPHA_BETA"/>
    <property type="match status" value="1"/>
</dbReference>
<dbReference type="GO" id="GO:0006139">
    <property type="term" value="P:nucleobase-containing compound metabolic process"/>
    <property type="evidence" value="ECO:0007669"/>
    <property type="project" value="UniProtKB-ARBA"/>
</dbReference>
<dbReference type="PANTHER" id="PTHR11455">
    <property type="entry name" value="CRYPTOCHROME"/>
    <property type="match status" value="1"/>
</dbReference>
<reference evidence="9 10" key="1">
    <citation type="submission" date="2016-06" db="EMBL/GenBank/DDBJ databases">
        <authorList>
            <person name="Kjaerup R.B."/>
            <person name="Dalgaard T.S."/>
            <person name="Juul-Madsen H.R."/>
        </authorList>
    </citation>
    <scope>NUCLEOTIDE SEQUENCE [LARGE SCALE GENOMIC DNA]</scope>
    <source>
        <strain evidence="9 10">CECT 5080</strain>
    </source>
</reference>
<comment type="cofactor">
    <cofactor evidence="1">
        <name>(6R)-5,10-methylene-5,6,7,8-tetrahydrofolate</name>
        <dbReference type="ChEBI" id="CHEBI:15636"/>
    </cofactor>
</comment>
<organism evidence="9 10">
    <name type="scientific">Marinomonas aquimarina</name>
    <dbReference type="NCBI Taxonomy" id="295068"/>
    <lineage>
        <taxon>Bacteria</taxon>
        <taxon>Pseudomonadati</taxon>
        <taxon>Pseudomonadota</taxon>
        <taxon>Gammaproteobacteria</taxon>
        <taxon>Oceanospirillales</taxon>
        <taxon>Oceanospirillaceae</taxon>
        <taxon>Marinomonas</taxon>
    </lineage>
</organism>
<dbReference type="EMBL" id="FLOC01000007">
    <property type="protein sequence ID" value="SBS29819.1"/>
    <property type="molecule type" value="Genomic_DNA"/>
</dbReference>
<dbReference type="RefSeq" id="WP_231915734.1">
    <property type="nucleotide sequence ID" value="NZ_FLOC01000007.1"/>
</dbReference>
<dbReference type="InterPro" id="IPR002081">
    <property type="entry name" value="Cryptochrome/DNA_photolyase_1"/>
</dbReference>
<dbReference type="SUPFAM" id="SSF52425">
    <property type="entry name" value="Cryptochrome/photolyase, N-terminal domain"/>
    <property type="match status" value="1"/>
</dbReference>
<keyword evidence="5 7" id="KW-0157">Chromophore</keyword>
<dbReference type="SUPFAM" id="SSF48173">
    <property type="entry name" value="Cryptochrome/photolyase FAD-binding domain"/>
    <property type="match status" value="1"/>
</dbReference>
<dbReference type="InterPro" id="IPR036134">
    <property type="entry name" value="Crypto/Photolyase_FAD-like_sf"/>
</dbReference>
<keyword evidence="4 6" id="KW-0274">FAD</keyword>
<comment type="similarity">
    <text evidence="2">Belongs to the DNA photolyase class-1 family.</text>
</comment>
<dbReference type="PROSITE" id="PS00394">
    <property type="entry name" value="DNA_PHOTOLYASES_1_1"/>
    <property type="match status" value="1"/>
</dbReference>
<feature type="binding site" evidence="6">
    <location>
        <position position="214"/>
    </location>
    <ligand>
        <name>FAD</name>
        <dbReference type="ChEBI" id="CHEBI:57692"/>
    </ligand>
</feature>
<comment type="similarity">
    <text evidence="7">Belongs to the DNA photolyase family.</text>
</comment>
<dbReference type="InterPro" id="IPR018394">
    <property type="entry name" value="DNA_photolyase_1_CS_C"/>
</dbReference>
<dbReference type="Proteomes" id="UP000092627">
    <property type="component" value="Unassembled WGS sequence"/>
</dbReference>
<feature type="domain" description="Photolyase/cryptochrome alpha/beta" evidence="8">
    <location>
        <begin position="8"/>
        <end position="138"/>
    </location>
</feature>
<dbReference type="InterPro" id="IPR014729">
    <property type="entry name" value="Rossmann-like_a/b/a_fold"/>
</dbReference>
<dbReference type="GO" id="GO:0009416">
    <property type="term" value="P:response to light stimulus"/>
    <property type="evidence" value="ECO:0007669"/>
    <property type="project" value="TreeGrafter"/>
</dbReference>
<dbReference type="STRING" id="295068.MAQ5080_01512"/>
<evidence type="ECO:0000259" key="8">
    <source>
        <dbReference type="PROSITE" id="PS51645"/>
    </source>
</evidence>
<proteinExistence type="inferred from homology"/>
<dbReference type="GO" id="GO:0003904">
    <property type="term" value="F:deoxyribodipyrimidine photo-lyase activity"/>
    <property type="evidence" value="ECO:0007669"/>
    <property type="project" value="TreeGrafter"/>
</dbReference>
<evidence type="ECO:0000256" key="1">
    <source>
        <dbReference type="ARBA" id="ARBA00001932"/>
    </source>
</evidence>
<dbReference type="Gene3D" id="1.25.40.80">
    <property type="match status" value="1"/>
</dbReference>
<evidence type="ECO:0000256" key="7">
    <source>
        <dbReference type="RuleBase" id="RU004182"/>
    </source>
</evidence>
<evidence type="ECO:0000313" key="10">
    <source>
        <dbReference type="Proteomes" id="UP000092627"/>
    </source>
</evidence>
<dbReference type="PRINTS" id="PR00147">
    <property type="entry name" value="DNAPHOTLYASE"/>
</dbReference>
<dbReference type="InterPro" id="IPR006050">
    <property type="entry name" value="DNA_photolyase_N"/>
</dbReference>
<dbReference type="InterPro" id="IPR005101">
    <property type="entry name" value="Cryptochr/Photolyase_FAD-bd"/>
</dbReference>
<dbReference type="GO" id="GO:0071949">
    <property type="term" value="F:FAD binding"/>
    <property type="evidence" value="ECO:0007669"/>
    <property type="project" value="TreeGrafter"/>
</dbReference>
<evidence type="ECO:0000313" key="9">
    <source>
        <dbReference type="EMBL" id="SBS29819.1"/>
    </source>
</evidence>
<dbReference type="Gene3D" id="1.10.579.10">
    <property type="entry name" value="DNA Cyclobutane Dipyrimidine Photolyase, subunit A, domain 3"/>
    <property type="match status" value="1"/>
</dbReference>
<dbReference type="Pfam" id="PF00875">
    <property type="entry name" value="DNA_photolyase"/>
    <property type="match status" value="1"/>
</dbReference>
<keyword evidence="10" id="KW-1185">Reference proteome</keyword>
<dbReference type="PANTHER" id="PTHR11455:SF9">
    <property type="entry name" value="CRYPTOCHROME CIRCADIAN CLOCK 5 ISOFORM X1"/>
    <property type="match status" value="1"/>
</dbReference>
<evidence type="ECO:0000256" key="6">
    <source>
        <dbReference type="PIRSR" id="PIRSR602081-1"/>
    </source>
</evidence>
<dbReference type="Gene3D" id="3.40.50.620">
    <property type="entry name" value="HUPs"/>
    <property type="match status" value="1"/>
</dbReference>
<dbReference type="GO" id="GO:0003677">
    <property type="term" value="F:DNA binding"/>
    <property type="evidence" value="ECO:0007669"/>
    <property type="project" value="TreeGrafter"/>
</dbReference>
<evidence type="ECO:0000256" key="4">
    <source>
        <dbReference type="ARBA" id="ARBA00022827"/>
    </source>
</evidence>
<keyword evidence="3 6" id="KW-0285">Flavoprotein</keyword>
<gene>
    <name evidence="9" type="primary">cry2</name>
    <name evidence="9" type="ORF">MAQ5080_01512</name>
</gene>
<name>A0A1A8TB23_9GAMM</name>
<accession>A0A1A8TB23</accession>
<dbReference type="Pfam" id="PF03441">
    <property type="entry name" value="FAD_binding_7"/>
    <property type="match status" value="1"/>
</dbReference>
<protein>
    <submittedName>
        <fullName evidence="9">Cryptochrome-like protein cry2</fullName>
    </submittedName>
</protein>
<evidence type="ECO:0000256" key="5">
    <source>
        <dbReference type="ARBA" id="ARBA00022991"/>
    </source>
</evidence>
<evidence type="ECO:0000256" key="2">
    <source>
        <dbReference type="ARBA" id="ARBA00005862"/>
    </source>
</evidence>
<sequence>MMTHTSKAPVLVWFKRDLRLSDHAPLSQAIATGHPVLLLYVFEPELIDDPHYDERHWRFVWQSLQDMQQDLDAYAATLHIRFENALSALQALHQQLGFCALYSYQEIGIQRTFERDRAIQAWCQTEQIDWQESPSGAVIRALKDRDQWDKHWQQLMRRTIVPTPLAHAHWCTAQSPICHLPNSWQTPQRGMQTGGATLAWQTLASFYDGRGQNYYRELSSPLTSRNACSRLSPYLAWGNISLREVYQDLLSRWHTKGWRCTLVALSSRLHWHCHFMQKFESECDMEWRPINRGYYNFPYRQDDQVSQDLYAWQVGQTGFPMVDACMRALHSTGYINFRMRAMLVSFLCHHLNIDWRLAAHHLARLFLDFEPGIHYPQLHMQAGITGANTIRIYNPVKQSQEQDPEGIFLRRWLPELKDVPSPLIHTPWEMTTMEETLYQCRIGHDYPSPIVSLSDAAKAARERLWGFRSSAQVQQEKQRILATHVRRNSRRSGDRS</sequence>
<dbReference type="AlphaFoldDB" id="A0A1A8TB23"/>
<evidence type="ECO:0000256" key="3">
    <source>
        <dbReference type="ARBA" id="ARBA00022630"/>
    </source>
</evidence>
<comment type="cofactor">
    <cofactor evidence="6">
        <name>FAD</name>
        <dbReference type="ChEBI" id="CHEBI:57692"/>
    </cofactor>
    <text evidence="6">Binds 1 FAD per subunit.</text>
</comment>
<dbReference type="InterPro" id="IPR036155">
    <property type="entry name" value="Crypto/Photolyase_N_sf"/>
</dbReference>
<dbReference type="GO" id="GO:0006950">
    <property type="term" value="P:response to stress"/>
    <property type="evidence" value="ECO:0007669"/>
    <property type="project" value="UniProtKB-ARBA"/>
</dbReference>